<evidence type="ECO:0000256" key="1">
    <source>
        <dbReference type="SAM" id="Phobius"/>
    </source>
</evidence>
<dbReference type="RefSeq" id="WP_282218648.1">
    <property type="nucleotide sequence ID" value="NZ_CP118246.1"/>
</dbReference>
<dbReference type="InterPro" id="IPR012495">
    <property type="entry name" value="TadE-like_dom"/>
</dbReference>
<sequence length="193" mass="21286">MASIRTRFQTAIRNFREASEAVAAVEFALILPVMLLVYIGGVEASSLITTDRRVQTITGTLGDLVARSNEKIPVASLTNYFEAAEGIMVPFSTVSLVQVVTSVRVNNDGTTKVLWSRQYQNSTMSSGGRAHTVNQPYDLPSAITDISLGESVIVSETFYSFVPSFNIVYNGTIPLYRENFYLPRFETDIDLVP</sequence>
<evidence type="ECO:0000313" key="4">
    <source>
        <dbReference type="Proteomes" id="UP001220530"/>
    </source>
</evidence>
<keyword evidence="4" id="KW-1185">Reference proteome</keyword>
<reference evidence="3 4" key="1">
    <citation type="submission" date="2023-02" db="EMBL/GenBank/DDBJ databases">
        <title>Devosia algicola sp. nov., isolated from the phycosphere of marine algae.</title>
        <authorList>
            <person name="Kim J.M."/>
            <person name="Lee J.K."/>
            <person name="Choi B.J."/>
            <person name="Bayburt H."/>
            <person name="Jeon C.O."/>
        </authorList>
    </citation>
    <scope>NUCLEOTIDE SEQUENCE [LARGE SCALE GENOMIC DNA]</scope>
    <source>
        <strain evidence="3 4">G20-9</strain>
    </source>
</reference>
<dbReference type="EMBL" id="CP118246">
    <property type="protein sequence ID" value="WDR02243.1"/>
    <property type="molecule type" value="Genomic_DNA"/>
</dbReference>
<gene>
    <name evidence="3" type="ORF">PSQ19_16635</name>
</gene>
<organism evidence="3 4">
    <name type="scientific">Devosia algicola</name>
    <dbReference type="NCBI Taxonomy" id="3026418"/>
    <lineage>
        <taxon>Bacteria</taxon>
        <taxon>Pseudomonadati</taxon>
        <taxon>Pseudomonadota</taxon>
        <taxon>Alphaproteobacteria</taxon>
        <taxon>Hyphomicrobiales</taxon>
        <taxon>Devosiaceae</taxon>
        <taxon>Devosia</taxon>
    </lineage>
</organism>
<keyword evidence="1" id="KW-1133">Transmembrane helix</keyword>
<evidence type="ECO:0000313" key="3">
    <source>
        <dbReference type="EMBL" id="WDR02243.1"/>
    </source>
</evidence>
<keyword evidence="1" id="KW-0472">Membrane</keyword>
<protein>
    <submittedName>
        <fullName evidence="3">Pilus assembly protein</fullName>
    </submittedName>
</protein>
<feature type="domain" description="TadE-like" evidence="2">
    <location>
        <begin position="22"/>
        <end position="55"/>
    </location>
</feature>
<accession>A0ABY7YLQ8</accession>
<name>A0ABY7YLQ8_9HYPH</name>
<evidence type="ECO:0000259" key="2">
    <source>
        <dbReference type="Pfam" id="PF07811"/>
    </source>
</evidence>
<keyword evidence="1" id="KW-0812">Transmembrane</keyword>
<dbReference type="Pfam" id="PF07811">
    <property type="entry name" value="TadE"/>
    <property type="match status" value="1"/>
</dbReference>
<feature type="transmembrane region" description="Helical" evidence="1">
    <location>
        <begin position="21"/>
        <end position="41"/>
    </location>
</feature>
<proteinExistence type="predicted"/>
<dbReference type="Proteomes" id="UP001220530">
    <property type="component" value="Chromosome"/>
</dbReference>